<dbReference type="PANTHER" id="PTHR13063">
    <property type="entry name" value="ENOS INTERACTING PROTEIN"/>
    <property type="match status" value="1"/>
</dbReference>
<evidence type="ECO:0000256" key="6">
    <source>
        <dbReference type="SAM" id="Coils"/>
    </source>
</evidence>
<dbReference type="Gene3D" id="3.30.40.10">
    <property type="entry name" value="Zinc/RING finger domain, C3HC4 (zinc finger)"/>
    <property type="match status" value="1"/>
</dbReference>
<accession>A0A6A6WMI8</accession>
<evidence type="ECO:0000313" key="10">
    <source>
        <dbReference type="Proteomes" id="UP000799437"/>
    </source>
</evidence>
<dbReference type="EMBL" id="ML996565">
    <property type="protein sequence ID" value="KAF2763421.1"/>
    <property type="molecule type" value="Genomic_DNA"/>
</dbReference>
<dbReference type="InterPro" id="IPR001841">
    <property type="entry name" value="Znf_RING"/>
</dbReference>
<protein>
    <recommendedName>
        <fullName evidence="8">RING-type domain-containing protein</fullName>
    </recommendedName>
</protein>
<dbReference type="SMART" id="SM00184">
    <property type="entry name" value="RING"/>
    <property type="match status" value="1"/>
</dbReference>
<keyword evidence="1" id="KW-0479">Metal-binding</keyword>
<proteinExistence type="inferred from homology"/>
<dbReference type="InterPro" id="IPR027370">
    <property type="entry name" value="Znf-RING_euk"/>
</dbReference>
<dbReference type="RefSeq" id="XP_033605872.1">
    <property type="nucleotide sequence ID" value="XM_033743162.1"/>
</dbReference>
<evidence type="ECO:0000259" key="8">
    <source>
        <dbReference type="PROSITE" id="PS50089"/>
    </source>
</evidence>
<organism evidence="9 10">
    <name type="scientific">Pseudovirgaria hyperparasitica</name>
    <dbReference type="NCBI Taxonomy" id="470096"/>
    <lineage>
        <taxon>Eukaryota</taxon>
        <taxon>Fungi</taxon>
        <taxon>Dikarya</taxon>
        <taxon>Ascomycota</taxon>
        <taxon>Pezizomycotina</taxon>
        <taxon>Dothideomycetes</taxon>
        <taxon>Dothideomycetes incertae sedis</taxon>
        <taxon>Acrospermales</taxon>
        <taxon>Acrospermaceae</taxon>
        <taxon>Pseudovirgaria</taxon>
    </lineage>
</organism>
<dbReference type="Proteomes" id="UP000799437">
    <property type="component" value="Unassembled WGS sequence"/>
</dbReference>
<keyword evidence="4" id="KW-0539">Nucleus</keyword>
<comment type="subcellular location">
    <subcellularLocation>
        <location evidence="4">Nucleus</location>
    </subcellularLocation>
</comment>
<dbReference type="PIRSF" id="PIRSF023577">
    <property type="entry name" value="ENOS_interacting"/>
    <property type="match status" value="1"/>
</dbReference>
<dbReference type="InterPro" id="IPR013083">
    <property type="entry name" value="Znf_RING/FYVE/PHD"/>
</dbReference>
<feature type="domain" description="RING-type" evidence="8">
    <location>
        <begin position="250"/>
        <end position="306"/>
    </location>
</feature>
<feature type="coiled-coil region" evidence="6">
    <location>
        <begin position="75"/>
        <end position="109"/>
    </location>
</feature>
<dbReference type="OrthoDB" id="116827at2759"/>
<feature type="compositionally biased region" description="Basic and acidic residues" evidence="7">
    <location>
        <begin position="115"/>
        <end position="143"/>
    </location>
</feature>
<reference evidence="9" key="1">
    <citation type="journal article" date="2020" name="Stud. Mycol.">
        <title>101 Dothideomycetes genomes: a test case for predicting lifestyles and emergence of pathogens.</title>
        <authorList>
            <person name="Haridas S."/>
            <person name="Albert R."/>
            <person name="Binder M."/>
            <person name="Bloem J."/>
            <person name="Labutti K."/>
            <person name="Salamov A."/>
            <person name="Andreopoulos B."/>
            <person name="Baker S."/>
            <person name="Barry K."/>
            <person name="Bills G."/>
            <person name="Bluhm B."/>
            <person name="Cannon C."/>
            <person name="Castanera R."/>
            <person name="Culley D."/>
            <person name="Daum C."/>
            <person name="Ezra D."/>
            <person name="Gonzalez J."/>
            <person name="Henrissat B."/>
            <person name="Kuo A."/>
            <person name="Liang C."/>
            <person name="Lipzen A."/>
            <person name="Lutzoni F."/>
            <person name="Magnuson J."/>
            <person name="Mondo S."/>
            <person name="Nolan M."/>
            <person name="Ohm R."/>
            <person name="Pangilinan J."/>
            <person name="Park H.-J."/>
            <person name="Ramirez L."/>
            <person name="Alfaro M."/>
            <person name="Sun H."/>
            <person name="Tritt A."/>
            <person name="Yoshinaga Y."/>
            <person name="Zwiers L.-H."/>
            <person name="Turgeon B."/>
            <person name="Goodwin S."/>
            <person name="Spatafora J."/>
            <person name="Crous P."/>
            <person name="Grigoriev I."/>
        </authorList>
    </citation>
    <scope>NUCLEOTIDE SEQUENCE</scope>
    <source>
        <strain evidence="9">CBS 121739</strain>
    </source>
</reference>
<dbReference type="InterPro" id="IPR016818">
    <property type="entry name" value="NOSIP"/>
</dbReference>
<keyword evidence="2 5" id="KW-0863">Zinc-finger</keyword>
<evidence type="ECO:0000256" key="7">
    <source>
        <dbReference type="SAM" id="MobiDB-lite"/>
    </source>
</evidence>
<dbReference type="PANTHER" id="PTHR13063:SF10">
    <property type="entry name" value="NITRIC OXIDE SYNTHASE-INTERACTING PROTEIN"/>
    <property type="match status" value="1"/>
</dbReference>
<gene>
    <name evidence="9" type="ORF">EJ05DRAFT_472327</name>
</gene>
<dbReference type="PROSITE" id="PS50089">
    <property type="entry name" value="ZF_RING_2"/>
    <property type="match status" value="1"/>
</dbReference>
<comment type="similarity">
    <text evidence="4">Belongs to the NOSIP family.</text>
</comment>
<keyword evidence="6" id="KW-0175">Coiled coil</keyword>
<keyword evidence="3" id="KW-0862">Zinc</keyword>
<evidence type="ECO:0000313" key="9">
    <source>
        <dbReference type="EMBL" id="KAF2763421.1"/>
    </source>
</evidence>
<evidence type="ECO:0000256" key="3">
    <source>
        <dbReference type="ARBA" id="ARBA00022833"/>
    </source>
</evidence>
<feature type="region of interest" description="Disordered" evidence="7">
    <location>
        <begin position="313"/>
        <end position="342"/>
    </location>
</feature>
<dbReference type="GO" id="GO:0008270">
    <property type="term" value="F:zinc ion binding"/>
    <property type="evidence" value="ECO:0007669"/>
    <property type="project" value="UniProtKB-KW"/>
</dbReference>
<dbReference type="GO" id="GO:0061630">
    <property type="term" value="F:ubiquitin protein ligase activity"/>
    <property type="evidence" value="ECO:0007669"/>
    <property type="project" value="InterPro"/>
</dbReference>
<dbReference type="Pfam" id="PF13445">
    <property type="entry name" value="zf-RING_UBOX"/>
    <property type="match status" value="1"/>
</dbReference>
<dbReference type="SUPFAM" id="SSF57850">
    <property type="entry name" value="RING/U-box"/>
    <property type="match status" value="1"/>
</dbReference>
<name>A0A6A6WMI8_9PEZI</name>
<dbReference type="PROSITE" id="PS00518">
    <property type="entry name" value="ZF_RING_1"/>
    <property type="match status" value="1"/>
</dbReference>
<feature type="compositionally biased region" description="Basic and acidic residues" evidence="7">
    <location>
        <begin position="313"/>
        <end position="332"/>
    </location>
</feature>
<dbReference type="GeneID" id="54484216"/>
<evidence type="ECO:0000256" key="4">
    <source>
        <dbReference type="PIRNR" id="PIRNR023577"/>
    </source>
</evidence>
<keyword evidence="10" id="KW-1185">Reference proteome</keyword>
<dbReference type="GO" id="GO:0005634">
    <property type="term" value="C:nucleus"/>
    <property type="evidence" value="ECO:0007669"/>
    <property type="project" value="UniProtKB-SubCell"/>
</dbReference>
<evidence type="ECO:0000256" key="5">
    <source>
        <dbReference type="PROSITE-ProRule" id="PRU00175"/>
    </source>
</evidence>
<evidence type="ECO:0000256" key="2">
    <source>
        <dbReference type="ARBA" id="ARBA00022771"/>
    </source>
</evidence>
<dbReference type="InterPro" id="IPR017907">
    <property type="entry name" value="Znf_RING_CS"/>
</dbReference>
<feature type="region of interest" description="Disordered" evidence="7">
    <location>
        <begin position="115"/>
        <end position="153"/>
    </location>
</feature>
<evidence type="ECO:0000256" key="1">
    <source>
        <dbReference type="ARBA" id="ARBA00022723"/>
    </source>
</evidence>
<sequence length="362" mass="39939">MAHSKRNTSLAFFTAHERSQLTSSWGSQSQHLSSTSFLPFGSCHLCLLPAVDPVACASRGDLFCRECAISNLLAQRKEIKRVERAGEERRALEEELEKEDDEAARLESVRRFEDVQRGLEQKGDRSTVERQHERRADVARDNKNAPSSTSTKRKFEIDEAELLRVAADDRKAARLALDDRARSSTKHMPSFWLPSQLPKAHASAQAAVKRAPICPSSPADAPHVLSLKTLVTVSFHTQEKEGAKGAERSCPACMRTLSNASKAVLAVPCGHVVCKPCAGKFMNKEKKIDVHDIEAKVGEVRCYTCEADLSGRKEKKSKEGREEGKKNKEKIRPGLVEMNTEGTGFAGGGKNVVKKEGVVFQC</sequence>
<dbReference type="AlphaFoldDB" id="A0A6A6WMI8"/>